<dbReference type="PANTHER" id="PTHR43318:SF1">
    <property type="entry name" value="POLYSACCHARIDE BIOSYNTHESIS PROTEIN EPSC-RELATED"/>
    <property type="match status" value="1"/>
</dbReference>
<dbReference type="OrthoDB" id="9803111at2"/>
<sequence>VNPTSVMGASKRIAEMVVRNIASKAKPDQTFVSVRFGNVLGSRGSVIPIFKRQIASGGPVTVTHPEMKRYFMTIPEAAQLVLQAAALPYNGKVYVLDMGEPVKIKNLAEDLIKLSGFTPYQDIDIVYTGLRPGEKLFEELLMAEEGTVESPHEKIFIANQNGIDESFEEKLEYLLRVAQDGDKEEILSVIKMIVPTFRARLEDSAMDISRLS</sequence>
<dbReference type="AlphaFoldDB" id="A0A0T5X7V8"/>
<gene>
    <name evidence="3" type="ORF">HMPREF1705_04856</name>
</gene>
<comment type="similarity">
    <text evidence="1">Belongs to the polysaccharide synthase family.</text>
</comment>
<dbReference type="EMBL" id="ACJX03000006">
    <property type="protein sequence ID" value="KRT34306.1"/>
    <property type="molecule type" value="Genomic_DNA"/>
</dbReference>
<comment type="caution">
    <text evidence="3">The sequence shown here is derived from an EMBL/GenBank/DDBJ whole genome shotgun (WGS) entry which is preliminary data.</text>
</comment>
<dbReference type="InterPro" id="IPR051203">
    <property type="entry name" value="Polysaccharide_Synthase-Rel"/>
</dbReference>
<dbReference type="Pfam" id="PF02719">
    <property type="entry name" value="Polysacc_synt_2"/>
    <property type="match status" value="1"/>
</dbReference>
<organism evidence="3 4">
    <name type="scientific">Acetomicrobium hydrogeniformans ATCC BAA-1850</name>
    <dbReference type="NCBI Taxonomy" id="592015"/>
    <lineage>
        <taxon>Bacteria</taxon>
        <taxon>Thermotogati</taxon>
        <taxon>Synergistota</taxon>
        <taxon>Synergistia</taxon>
        <taxon>Synergistales</taxon>
        <taxon>Acetomicrobiaceae</taxon>
        <taxon>Acetomicrobium</taxon>
    </lineage>
</organism>
<dbReference type="PANTHER" id="PTHR43318">
    <property type="entry name" value="UDP-N-ACETYLGLUCOSAMINE 4,6-DEHYDRATASE"/>
    <property type="match status" value="1"/>
</dbReference>
<dbReference type="STRING" id="592015.HMPREF1705_04856"/>
<accession>A0A0T5X7V8</accession>
<dbReference type="SUPFAM" id="SSF51735">
    <property type="entry name" value="NAD(P)-binding Rossmann-fold domains"/>
    <property type="match status" value="1"/>
</dbReference>
<evidence type="ECO:0000313" key="3">
    <source>
        <dbReference type="EMBL" id="KRT34306.1"/>
    </source>
</evidence>
<feature type="domain" description="Polysaccharide biosynthesis protein CapD-like" evidence="2">
    <location>
        <begin position="1"/>
        <end position="159"/>
    </location>
</feature>
<dbReference type="Gene3D" id="3.40.50.720">
    <property type="entry name" value="NAD(P)-binding Rossmann-like Domain"/>
    <property type="match status" value="1"/>
</dbReference>
<name>A0A0T5X7V8_9BACT</name>
<dbReference type="InterPro" id="IPR036291">
    <property type="entry name" value="NAD(P)-bd_dom_sf"/>
</dbReference>
<dbReference type="InterPro" id="IPR003869">
    <property type="entry name" value="Polysac_CapD-like"/>
</dbReference>
<evidence type="ECO:0000256" key="1">
    <source>
        <dbReference type="ARBA" id="ARBA00007430"/>
    </source>
</evidence>
<dbReference type="RefSeq" id="WP_131725256.1">
    <property type="nucleotide sequence ID" value="NZ_ACJX03000006.1"/>
</dbReference>
<proteinExistence type="inferred from homology"/>
<feature type="non-terminal residue" evidence="3">
    <location>
        <position position="1"/>
    </location>
</feature>
<keyword evidence="4" id="KW-1185">Reference proteome</keyword>
<reference evidence="4" key="1">
    <citation type="submission" date="2012-09" db="EMBL/GenBank/DDBJ databases">
        <authorList>
            <person name="Weinstock G."/>
            <person name="Sodergren E."/>
            <person name="Clifton S."/>
            <person name="Fulton L."/>
            <person name="Fulton B."/>
            <person name="Courtney L."/>
            <person name="Fronick C."/>
            <person name="Harrison M."/>
            <person name="Strong C."/>
            <person name="Farmer C."/>
            <person name="Delehaunty K."/>
            <person name="Markovic C."/>
            <person name="Hall O."/>
            <person name="Minx P."/>
            <person name="Tomlinson C."/>
            <person name="Mitreva M."/>
            <person name="Nelson J."/>
            <person name="Hou S."/>
            <person name="Wollam A."/>
            <person name="Pepin K.H."/>
            <person name="Johnson M."/>
            <person name="Bhonagiri V."/>
            <person name="Nash W.E."/>
            <person name="Suruliraj S."/>
            <person name="Warren W."/>
            <person name="Chinwalla A."/>
            <person name="Mardis E.R."/>
            <person name="Wilson R.K."/>
        </authorList>
    </citation>
    <scope>NUCLEOTIDE SEQUENCE [LARGE SCALE GENOMIC DNA]</scope>
    <source>
        <strain evidence="4">OS1</strain>
    </source>
</reference>
<protein>
    <submittedName>
        <fullName evidence="3">Polysaccharide biosynthesis protein</fullName>
    </submittedName>
</protein>
<evidence type="ECO:0000259" key="2">
    <source>
        <dbReference type="Pfam" id="PF02719"/>
    </source>
</evidence>
<dbReference type="Proteomes" id="UP000005273">
    <property type="component" value="Unassembled WGS sequence"/>
</dbReference>
<evidence type="ECO:0000313" key="4">
    <source>
        <dbReference type="Proteomes" id="UP000005273"/>
    </source>
</evidence>